<dbReference type="AlphaFoldDB" id="A0A6B8MCW4"/>
<sequence length="124" mass="12786">MKRIVFVGTLLLAGAGAALAKGGMQTWILVCSKSLAQGECNLTTAARWYHLPSAQPSATSPAVKAAKAQISGSLDSGSYLSVEQFPAGVSMGPRGDVFRACNATGATPADAQTAEWAQRGECLR</sequence>
<dbReference type="Proteomes" id="UP000422569">
    <property type="component" value="Chromosome"/>
</dbReference>
<reference evidence="2 3" key="1">
    <citation type="submission" date="2019-09" db="EMBL/GenBank/DDBJ databases">
        <title>Isolation and complete genome sequencing of Methylocystis species.</title>
        <authorList>
            <person name="Rumah B.L."/>
            <person name="Stead C.E."/>
            <person name="Stevens B.C."/>
            <person name="Minton N.P."/>
            <person name="Grosse-Honebrink A."/>
            <person name="Zhang Y."/>
        </authorList>
    </citation>
    <scope>NUCLEOTIDE SEQUENCE [LARGE SCALE GENOMIC DNA]</scope>
    <source>
        <strain evidence="2 3">BRCS2</strain>
    </source>
</reference>
<feature type="signal peptide" evidence="1">
    <location>
        <begin position="1"/>
        <end position="20"/>
    </location>
</feature>
<proteinExistence type="predicted"/>
<keyword evidence="1" id="KW-0732">Signal</keyword>
<feature type="chain" id="PRO_5025440237" evidence="1">
    <location>
        <begin position="21"/>
        <end position="124"/>
    </location>
</feature>
<dbReference type="RefSeq" id="WP_016919329.1">
    <property type="nucleotide sequence ID" value="NZ_CP044331.1"/>
</dbReference>
<keyword evidence="3" id="KW-1185">Reference proteome</keyword>
<name>A0A6B8MCW4_9HYPH</name>
<dbReference type="KEGG" id="mpar:F7D14_17785"/>
<accession>A0A6B8MCW4</accession>
<evidence type="ECO:0000313" key="3">
    <source>
        <dbReference type="Proteomes" id="UP000422569"/>
    </source>
</evidence>
<gene>
    <name evidence="2" type="ORF">F7D14_17785</name>
</gene>
<evidence type="ECO:0000256" key="1">
    <source>
        <dbReference type="SAM" id="SignalP"/>
    </source>
</evidence>
<evidence type="ECO:0000313" key="2">
    <source>
        <dbReference type="EMBL" id="QGM99153.1"/>
    </source>
</evidence>
<protein>
    <submittedName>
        <fullName evidence="2">Uncharacterized protein</fullName>
    </submittedName>
</protein>
<dbReference type="EMBL" id="CP044331">
    <property type="protein sequence ID" value="QGM99153.1"/>
    <property type="molecule type" value="Genomic_DNA"/>
</dbReference>
<organism evidence="2 3">
    <name type="scientific">Methylocystis parvus</name>
    <dbReference type="NCBI Taxonomy" id="134"/>
    <lineage>
        <taxon>Bacteria</taxon>
        <taxon>Pseudomonadati</taxon>
        <taxon>Pseudomonadota</taxon>
        <taxon>Alphaproteobacteria</taxon>
        <taxon>Hyphomicrobiales</taxon>
        <taxon>Methylocystaceae</taxon>
        <taxon>Methylocystis</taxon>
    </lineage>
</organism>